<feature type="coiled-coil region" evidence="1">
    <location>
        <begin position="209"/>
        <end position="265"/>
    </location>
</feature>
<sequence>MDDRIKETDLCSDSNNSTFQPRSTTALSRAPMSARNPTLAHSNFYRAAGMPNLRRTPSSSFEDDFVNIDSPSFNHEPRQRLGSMQPSTGFRMPRGMSRATEFNHPVETPTPVTSPTSAKRKRNHLVSSFHTPSRGNSVYRDDTDAALGSKRRTTTTPPSSASSGTRTLASEFPTPVVSEPSQDLESLTATLNTLARTITDMPKQYQKPMMDLARKVNTLTDRLAVVEEENASLRAHVDHTMESFAQQTSKRMRDLEEKHQEMIDVVDLQISAHQPVAGGAYGGPASTQPNRQPGVFHDMFSNNPRAGQRP</sequence>
<accession>A0AAV9JD78</accession>
<protein>
    <submittedName>
        <fullName evidence="3">Uncharacterized protein</fullName>
    </submittedName>
</protein>
<evidence type="ECO:0000256" key="1">
    <source>
        <dbReference type="SAM" id="Coils"/>
    </source>
</evidence>
<dbReference type="Proteomes" id="UP001324427">
    <property type="component" value="Unassembled WGS sequence"/>
</dbReference>
<feature type="compositionally biased region" description="Low complexity" evidence="2">
    <location>
        <begin position="154"/>
        <end position="167"/>
    </location>
</feature>
<feature type="region of interest" description="Disordered" evidence="2">
    <location>
        <begin position="277"/>
        <end position="310"/>
    </location>
</feature>
<dbReference type="EMBL" id="JAVFHQ010000035">
    <property type="protein sequence ID" value="KAK4543108.1"/>
    <property type="molecule type" value="Genomic_DNA"/>
</dbReference>
<gene>
    <name evidence="3" type="ORF">LTR36_005885</name>
</gene>
<proteinExistence type="predicted"/>
<dbReference type="AlphaFoldDB" id="A0AAV9JD78"/>
<evidence type="ECO:0000313" key="3">
    <source>
        <dbReference type="EMBL" id="KAK4543108.1"/>
    </source>
</evidence>
<keyword evidence="4" id="KW-1185">Reference proteome</keyword>
<feature type="region of interest" description="Disordered" evidence="2">
    <location>
        <begin position="70"/>
        <end position="181"/>
    </location>
</feature>
<feature type="region of interest" description="Disordered" evidence="2">
    <location>
        <begin position="1"/>
        <end position="35"/>
    </location>
</feature>
<keyword evidence="1" id="KW-0175">Coiled coil</keyword>
<feature type="compositionally biased region" description="Polar residues" evidence="2">
    <location>
        <begin position="11"/>
        <end position="27"/>
    </location>
</feature>
<evidence type="ECO:0000313" key="4">
    <source>
        <dbReference type="Proteomes" id="UP001324427"/>
    </source>
</evidence>
<evidence type="ECO:0000256" key="2">
    <source>
        <dbReference type="SAM" id="MobiDB-lite"/>
    </source>
</evidence>
<organism evidence="3 4">
    <name type="scientific">Oleoguttula mirabilis</name>
    <dbReference type="NCBI Taxonomy" id="1507867"/>
    <lineage>
        <taxon>Eukaryota</taxon>
        <taxon>Fungi</taxon>
        <taxon>Dikarya</taxon>
        <taxon>Ascomycota</taxon>
        <taxon>Pezizomycotina</taxon>
        <taxon>Dothideomycetes</taxon>
        <taxon>Dothideomycetidae</taxon>
        <taxon>Mycosphaerellales</taxon>
        <taxon>Teratosphaeriaceae</taxon>
        <taxon>Oleoguttula</taxon>
    </lineage>
</organism>
<name>A0AAV9JD78_9PEZI</name>
<feature type="compositionally biased region" description="Polar residues" evidence="2">
    <location>
        <begin position="300"/>
        <end position="310"/>
    </location>
</feature>
<feature type="compositionally biased region" description="Polar residues" evidence="2">
    <location>
        <begin position="125"/>
        <end position="136"/>
    </location>
</feature>
<feature type="compositionally biased region" description="Low complexity" evidence="2">
    <location>
        <begin position="105"/>
        <end position="117"/>
    </location>
</feature>
<reference evidence="3 4" key="1">
    <citation type="submission" date="2021-11" db="EMBL/GenBank/DDBJ databases">
        <title>Black yeast isolated from Biological Soil Crust.</title>
        <authorList>
            <person name="Kurbessoian T."/>
        </authorList>
    </citation>
    <scope>NUCLEOTIDE SEQUENCE [LARGE SCALE GENOMIC DNA]</scope>
    <source>
        <strain evidence="3 4">CCFEE 5522</strain>
    </source>
</reference>
<comment type="caution">
    <text evidence="3">The sequence shown here is derived from an EMBL/GenBank/DDBJ whole genome shotgun (WGS) entry which is preliminary data.</text>
</comment>